<dbReference type="SMART" id="SM00054">
    <property type="entry name" value="EFh"/>
    <property type="match status" value="2"/>
</dbReference>
<dbReference type="InterPro" id="IPR018247">
    <property type="entry name" value="EF_Hand_1_Ca_BS"/>
</dbReference>
<dbReference type="eggNOG" id="KOG2643">
    <property type="taxonomic scope" value="Eukaryota"/>
</dbReference>
<dbReference type="AlphaFoldDB" id="A0A1X7U881"/>
<dbReference type="CDD" id="cd15900">
    <property type="entry name" value="EFh_MICU"/>
    <property type="match status" value="1"/>
</dbReference>
<sequence length="419" mass="48076">MSYYKTGRRLFHSISLLLRRRASGSPGSTSRYSLSYHPQDGKWVGPLMALVFGGGGYLYLRSRDQRTSLLPQATADEGKEEKGEVKVSVPRTVKRYKDFASVMYEGDMFMTPRDFLESITQDEPRSHGFQVMDDRILSKALKSVPSLSRGSSRTFRDLWNNGVLTYPDYLFLINSLIKPRRQFELIFKMIDVDGSGTIDLEEFERMQKSITRRSENKAIQRSSSVSTSSLIVHMFGRDGRKKLASDDLFMFIDNLQTEVRQMEFQKYSLGGPTITPEEFAMILLRHTSYDLQEVFERLKNDTASSQGISFSQYDDFCQLLNALDDFAVAMTMYNIAGKSLSEEEFGRAARVSIGKSLDEAVIHTVFKIFDVDGDGKLSYKEFLSVMKNWQVRGMKMKQTKHEGMWSEFKTCVKLEMRNQ</sequence>
<keyword evidence="5" id="KW-0106">Calcium</keyword>
<keyword evidence="4" id="KW-0999">Mitochondrion inner membrane</keyword>
<dbReference type="GO" id="GO:0005509">
    <property type="term" value="F:calcium ion binding"/>
    <property type="evidence" value="ECO:0007669"/>
    <property type="project" value="InterPro"/>
</dbReference>
<keyword evidence="11" id="KW-1185">Reference proteome</keyword>
<dbReference type="STRING" id="400682.A0A1X7U881"/>
<protein>
    <recommendedName>
        <fullName evidence="9">EF-hand domain-containing protein</fullName>
    </recommendedName>
</protein>
<dbReference type="GO" id="GO:1990246">
    <property type="term" value="C:uniplex complex"/>
    <property type="evidence" value="ECO:0007669"/>
    <property type="project" value="TreeGrafter"/>
</dbReference>
<dbReference type="SUPFAM" id="SSF47473">
    <property type="entry name" value="EF-hand"/>
    <property type="match status" value="2"/>
</dbReference>
<evidence type="ECO:0000256" key="1">
    <source>
        <dbReference type="ARBA" id="ARBA00004273"/>
    </source>
</evidence>
<name>A0A1X7U881_AMPQE</name>
<dbReference type="GO" id="GO:0051560">
    <property type="term" value="P:mitochondrial calcium ion homeostasis"/>
    <property type="evidence" value="ECO:0007669"/>
    <property type="project" value="TreeGrafter"/>
</dbReference>
<evidence type="ECO:0000256" key="4">
    <source>
        <dbReference type="ARBA" id="ARBA00022792"/>
    </source>
</evidence>
<evidence type="ECO:0000313" key="10">
    <source>
        <dbReference type="EnsemblMetazoa" id="Aqu2.1.23873_001"/>
    </source>
</evidence>
<evidence type="ECO:0000256" key="6">
    <source>
        <dbReference type="ARBA" id="ARBA00022946"/>
    </source>
</evidence>
<dbReference type="OrthoDB" id="5859791at2759"/>
<proteinExistence type="predicted"/>
<keyword evidence="7" id="KW-0496">Mitochondrion</keyword>
<organism evidence="10">
    <name type="scientific">Amphimedon queenslandica</name>
    <name type="common">Sponge</name>
    <dbReference type="NCBI Taxonomy" id="400682"/>
    <lineage>
        <taxon>Eukaryota</taxon>
        <taxon>Metazoa</taxon>
        <taxon>Porifera</taxon>
        <taxon>Demospongiae</taxon>
        <taxon>Heteroscleromorpha</taxon>
        <taxon>Haplosclerida</taxon>
        <taxon>Niphatidae</taxon>
        <taxon>Amphimedon</taxon>
    </lineage>
</organism>
<reference evidence="11" key="1">
    <citation type="journal article" date="2010" name="Nature">
        <title>The Amphimedon queenslandica genome and the evolution of animal complexity.</title>
        <authorList>
            <person name="Srivastava M."/>
            <person name="Simakov O."/>
            <person name="Chapman J."/>
            <person name="Fahey B."/>
            <person name="Gauthier M.E."/>
            <person name="Mitros T."/>
            <person name="Richards G.S."/>
            <person name="Conaco C."/>
            <person name="Dacre M."/>
            <person name="Hellsten U."/>
            <person name="Larroux C."/>
            <person name="Putnam N.H."/>
            <person name="Stanke M."/>
            <person name="Adamska M."/>
            <person name="Darling A."/>
            <person name="Degnan S.M."/>
            <person name="Oakley T.H."/>
            <person name="Plachetzki D.C."/>
            <person name="Zhai Y."/>
            <person name="Adamski M."/>
            <person name="Calcino A."/>
            <person name="Cummins S.F."/>
            <person name="Goodstein D.M."/>
            <person name="Harris C."/>
            <person name="Jackson D.J."/>
            <person name="Leys S.P."/>
            <person name="Shu S."/>
            <person name="Woodcroft B.J."/>
            <person name="Vervoort M."/>
            <person name="Kosik K.S."/>
            <person name="Manning G."/>
            <person name="Degnan B.M."/>
            <person name="Rokhsar D.S."/>
        </authorList>
    </citation>
    <scope>NUCLEOTIDE SEQUENCE [LARGE SCALE GENOMIC DNA]</scope>
</reference>
<keyword evidence="6" id="KW-0809">Transit peptide</keyword>
<evidence type="ECO:0000259" key="9">
    <source>
        <dbReference type="PROSITE" id="PS50222"/>
    </source>
</evidence>
<reference evidence="10" key="2">
    <citation type="submission" date="2017-05" db="UniProtKB">
        <authorList>
            <consortium name="EnsemblMetazoa"/>
        </authorList>
    </citation>
    <scope>IDENTIFICATION</scope>
</reference>
<keyword evidence="8" id="KW-0472">Membrane</keyword>
<dbReference type="KEGG" id="aqu:105313797"/>
<dbReference type="InParanoid" id="A0A1X7U881"/>
<keyword evidence="3" id="KW-0677">Repeat</keyword>
<dbReference type="PANTHER" id="PTHR12294">
    <property type="entry name" value="EF HAND DOMAIN FAMILY A1,A2-RELATED"/>
    <property type="match status" value="1"/>
</dbReference>
<dbReference type="PROSITE" id="PS00018">
    <property type="entry name" value="EF_HAND_1"/>
    <property type="match status" value="2"/>
</dbReference>
<evidence type="ECO:0000256" key="5">
    <source>
        <dbReference type="ARBA" id="ARBA00022837"/>
    </source>
</evidence>
<dbReference type="Gene3D" id="1.10.238.10">
    <property type="entry name" value="EF-hand"/>
    <property type="match status" value="2"/>
</dbReference>
<accession>A0A1X7U881</accession>
<dbReference type="GO" id="GO:0036444">
    <property type="term" value="P:calcium import into the mitochondrion"/>
    <property type="evidence" value="ECO:0007669"/>
    <property type="project" value="UniProtKB-ARBA"/>
</dbReference>
<gene>
    <name evidence="10" type="primary">105313797</name>
</gene>
<evidence type="ECO:0000256" key="2">
    <source>
        <dbReference type="ARBA" id="ARBA00004569"/>
    </source>
</evidence>
<dbReference type="InterPro" id="IPR002048">
    <property type="entry name" value="EF_hand_dom"/>
</dbReference>
<feature type="domain" description="EF-hand" evidence="9">
    <location>
        <begin position="357"/>
        <end position="392"/>
    </location>
</feature>
<evidence type="ECO:0000256" key="8">
    <source>
        <dbReference type="ARBA" id="ARBA00023136"/>
    </source>
</evidence>
<dbReference type="GO" id="GO:0005758">
    <property type="term" value="C:mitochondrial intermembrane space"/>
    <property type="evidence" value="ECO:0007669"/>
    <property type="project" value="UniProtKB-SubCell"/>
</dbReference>
<dbReference type="Pfam" id="PF00036">
    <property type="entry name" value="EF-hand_1"/>
    <property type="match status" value="1"/>
</dbReference>
<dbReference type="EnsemblMetazoa" id="Aqu2.1.23873_001">
    <property type="protein sequence ID" value="Aqu2.1.23873_001"/>
    <property type="gene ID" value="Aqu2.1.23873"/>
</dbReference>
<comment type="subcellular location">
    <subcellularLocation>
        <location evidence="1">Mitochondrion inner membrane</location>
    </subcellularLocation>
    <subcellularLocation>
        <location evidence="2">Mitochondrion intermembrane space</location>
    </subcellularLocation>
</comment>
<dbReference type="FunCoup" id="A0A1X7U881">
    <property type="interactions" value="226"/>
</dbReference>
<feature type="domain" description="EF-hand" evidence="9">
    <location>
        <begin position="178"/>
        <end position="213"/>
    </location>
</feature>
<dbReference type="InterPro" id="IPR011992">
    <property type="entry name" value="EF-hand-dom_pair"/>
</dbReference>
<dbReference type="EnsemblMetazoa" id="XM_011407517.2">
    <property type="protein sequence ID" value="XP_011405819.2"/>
    <property type="gene ID" value="LOC105313797"/>
</dbReference>
<dbReference type="PROSITE" id="PS50222">
    <property type="entry name" value="EF_HAND_2"/>
    <property type="match status" value="2"/>
</dbReference>
<dbReference type="InterPro" id="IPR039800">
    <property type="entry name" value="MICU1/2/3"/>
</dbReference>
<evidence type="ECO:0000256" key="7">
    <source>
        <dbReference type="ARBA" id="ARBA00023128"/>
    </source>
</evidence>
<dbReference type="Proteomes" id="UP000007879">
    <property type="component" value="Unassembled WGS sequence"/>
</dbReference>
<evidence type="ECO:0000313" key="11">
    <source>
        <dbReference type="Proteomes" id="UP000007879"/>
    </source>
</evidence>
<dbReference type="Pfam" id="PF13499">
    <property type="entry name" value="EF-hand_7"/>
    <property type="match status" value="1"/>
</dbReference>
<evidence type="ECO:0000256" key="3">
    <source>
        <dbReference type="ARBA" id="ARBA00022737"/>
    </source>
</evidence>
<dbReference type="PANTHER" id="PTHR12294:SF13">
    <property type="entry name" value="MITOCHONDRIAL CALCIUM UPTAKE 3, ISOFORM D"/>
    <property type="match status" value="1"/>
</dbReference>